<dbReference type="PROSITE" id="PS00036">
    <property type="entry name" value="BZIP_BASIC"/>
    <property type="match status" value="1"/>
</dbReference>
<dbReference type="PROSITE" id="PS50217">
    <property type="entry name" value="BZIP"/>
    <property type="match status" value="1"/>
</dbReference>
<dbReference type="SUPFAM" id="SSF57959">
    <property type="entry name" value="Leucine zipper domain"/>
    <property type="match status" value="1"/>
</dbReference>
<dbReference type="OrthoDB" id="2257100at2759"/>
<dbReference type="InterPro" id="IPR046347">
    <property type="entry name" value="bZIP_sf"/>
</dbReference>
<dbReference type="Pfam" id="PF00170">
    <property type="entry name" value="bZIP_1"/>
    <property type="match status" value="1"/>
</dbReference>
<dbReference type="Proteomes" id="UP000886523">
    <property type="component" value="Unassembled WGS sequence"/>
</dbReference>
<protein>
    <recommendedName>
        <fullName evidence="2">BZIP domain-containing protein</fullName>
    </recommendedName>
</protein>
<dbReference type="EMBL" id="MU129238">
    <property type="protein sequence ID" value="KAF9504311.1"/>
    <property type="molecule type" value="Genomic_DNA"/>
</dbReference>
<reference evidence="3" key="1">
    <citation type="journal article" date="2020" name="Nat. Commun.">
        <title>Large-scale genome sequencing of mycorrhizal fungi provides insights into the early evolution of symbiotic traits.</title>
        <authorList>
            <person name="Miyauchi S."/>
            <person name="Kiss E."/>
            <person name="Kuo A."/>
            <person name="Drula E."/>
            <person name="Kohler A."/>
            <person name="Sanchez-Garcia M."/>
            <person name="Morin E."/>
            <person name="Andreopoulos B."/>
            <person name="Barry K.W."/>
            <person name="Bonito G."/>
            <person name="Buee M."/>
            <person name="Carver A."/>
            <person name="Chen C."/>
            <person name="Cichocki N."/>
            <person name="Clum A."/>
            <person name="Culley D."/>
            <person name="Crous P.W."/>
            <person name="Fauchery L."/>
            <person name="Girlanda M."/>
            <person name="Hayes R.D."/>
            <person name="Keri Z."/>
            <person name="LaButti K."/>
            <person name="Lipzen A."/>
            <person name="Lombard V."/>
            <person name="Magnuson J."/>
            <person name="Maillard F."/>
            <person name="Murat C."/>
            <person name="Nolan M."/>
            <person name="Ohm R.A."/>
            <person name="Pangilinan J."/>
            <person name="Pereira M.F."/>
            <person name="Perotto S."/>
            <person name="Peter M."/>
            <person name="Pfister S."/>
            <person name="Riley R."/>
            <person name="Sitrit Y."/>
            <person name="Stielow J.B."/>
            <person name="Szollosi G."/>
            <person name="Zifcakova L."/>
            <person name="Stursova M."/>
            <person name="Spatafora J.W."/>
            <person name="Tedersoo L."/>
            <person name="Vaario L.M."/>
            <person name="Yamada A."/>
            <person name="Yan M."/>
            <person name="Wang P."/>
            <person name="Xu J."/>
            <person name="Bruns T."/>
            <person name="Baldrian P."/>
            <person name="Vilgalys R."/>
            <person name="Dunand C."/>
            <person name="Henrissat B."/>
            <person name="Grigoriev I.V."/>
            <person name="Hibbett D."/>
            <person name="Nagy L.G."/>
            <person name="Martin F.M."/>
        </authorList>
    </citation>
    <scope>NUCLEOTIDE SEQUENCE</scope>
    <source>
        <strain evidence="3">UP504</strain>
    </source>
</reference>
<feature type="non-terminal residue" evidence="3">
    <location>
        <position position="1"/>
    </location>
</feature>
<evidence type="ECO:0000313" key="3">
    <source>
        <dbReference type="EMBL" id="KAF9504311.1"/>
    </source>
</evidence>
<organism evidence="3 4">
    <name type="scientific">Hydnum rufescens UP504</name>
    <dbReference type="NCBI Taxonomy" id="1448309"/>
    <lineage>
        <taxon>Eukaryota</taxon>
        <taxon>Fungi</taxon>
        <taxon>Dikarya</taxon>
        <taxon>Basidiomycota</taxon>
        <taxon>Agaricomycotina</taxon>
        <taxon>Agaricomycetes</taxon>
        <taxon>Cantharellales</taxon>
        <taxon>Hydnaceae</taxon>
        <taxon>Hydnum</taxon>
    </lineage>
</organism>
<dbReference type="AlphaFoldDB" id="A0A9P6AEM2"/>
<evidence type="ECO:0000256" key="1">
    <source>
        <dbReference type="SAM" id="Coils"/>
    </source>
</evidence>
<dbReference type="Gene3D" id="1.20.5.170">
    <property type="match status" value="1"/>
</dbReference>
<dbReference type="SMART" id="SM00338">
    <property type="entry name" value="BRLZ"/>
    <property type="match status" value="1"/>
</dbReference>
<comment type="caution">
    <text evidence="3">The sequence shown here is derived from an EMBL/GenBank/DDBJ whole genome shotgun (WGS) entry which is preliminary data.</text>
</comment>
<dbReference type="InterPro" id="IPR004827">
    <property type="entry name" value="bZIP"/>
</dbReference>
<proteinExistence type="predicted"/>
<gene>
    <name evidence="3" type="ORF">BS47DRAFT_1249877</name>
</gene>
<accession>A0A9P6AEM2</accession>
<feature type="domain" description="BZIP" evidence="2">
    <location>
        <begin position="1"/>
        <end position="56"/>
    </location>
</feature>
<name>A0A9P6AEM2_9AGAM</name>
<evidence type="ECO:0000259" key="2">
    <source>
        <dbReference type="PROSITE" id="PS50217"/>
    </source>
</evidence>
<dbReference type="GO" id="GO:0003700">
    <property type="term" value="F:DNA-binding transcription factor activity"/>
    <property type="evidence" value="ECO:0007669"/>
    <property type="project" value="InterPro"/>
</dbReference>
<keyword evidence="1" id="KW-0175">Coiled coil</keyword>
<feature type="coiled-coil region" evidence="1">
    <location>
        <begin position="21"/>
        <end position="55"/>
    </location>
</feature>
<feature type="non-terminal residue" evidence="3">
    <location>
        <position position="56"/>
    </location>
</feature>
<sequence length="56" mass="6797">EKRRQNTIAARRSRQRKLQYVRDLESRVQSLAAERDALITKIEKLEERNEIFKELL</sequence>
<evidence type="ECO:0000313" key="4">
    <source>
        <dbReference type="Proteomes" id="UP000886523"/>
    </source>
</evidence>
<keyword evidence="4" id="KW-1185">Reference proteome</keyword>